<evidence type="ECO:0000313" key="6">
    <source>
        <dbReference type="EMBL" id="ODO62876.1"/>
    </source>
</evidence>
<evidence type="ECO:0000313" key="3">
    <source>
        <dbReference type="EMBL" id="KZU03510.1"/>
    </source>
</evidence>
<feature type="transmembrane region" description="Helical" evidence="2">
    <location>
        <begin position="142"/>
        <end position="162"/>
    </location>
</feature>
<dbReference type="Proteomes" id="UP000094892">
    <property type="component" value="Unassembled WGS sequence"/>
</dbReference>
<organism evidence="4 9">
    <name type="scientific">Lactiplantibacillus plantarum</name>
    <name type="common">Lactobacillus plantarum</name>
    <dbReference type="NCBI Taxonomy" id="1590"/>
    <lineage>
        <taxon>Bacteria</taxon>
        <taxon>Bacillati</taxon>
        <taxon>Bacillota</taxon>
        <taxon>Bacilli</taxon>
        <taxon>Lactobacillales</taxon>
        <taxon>Lactobacillaceae</taxon>
        <taxon>Lactiplantibacillus</taxon>
    </lineage>
</organism>
<dbReference type="EMBL" id="MCOL01000001">
    <property type="protein sequence ID" value="ODO62876.1"/>
    <property type="molecule type" value="Genomic_DNA"/>
</dbReference>
<dbReference type="PATRIC" id="fig|1590.142.peg.2863"/>
<reference evidence="6 11" key="2">
    <citation type="submission" date="2016-08" db="EMBL/GenBank/DDBJ databases">
        <title>Genome sequencing of Lactobacillus plantarum JSA22, isolated from fermented soybean paste.</title>
        <authorList>
            <person name="Choi H.S."/>
        </authorList>
    </citation>
    <scope>NUCLEOTIDE SEQUENCE [LARGE SCALE GENOMIC DNA]</scope>
    <source>
        <strain evidence="6 11">JSA22</strain>
    </source>
</reference>
<keyword evidence="2" id="KW-0812">Transmembrane</keyword>
<feature type="transmembrane region" description="Helical" evidence="2">
    <location>
        <begin position="106"/>
        <end position="130"/>
    </location>
</feature>
<dbReference type="Proteomes" id="UP000076872">
    <property type="component" value="Unassembled WGS sequence"/>
</dbReference>
<dbReference type="OMA" id="MVKYNDW"/>
<dbReference type="InterPro" id="IPR009214">
    <property type="entry name" value="DUF1129"/>
</dbReference>
<dbReference type="EMBL" id="LUXM01000037">
    <property type="protein sequence ID" value="KZU92959.1"/>
    <property type="molecule type" value="Genomic_DNA"/>
</dbReference>
<dbReference type="PIRSF" id="PIRSF033111">
    <property type="entry name" value="UCP033111"/>
    <property type="match status" value="1"/>
</dbReference>
<protein>
    <submittedName>
        <fullName evidence="7">DUF1129 domain-containing protein</fullName>
    </submittedName>
    <submittedName>
        <fullName evidence="4">Integral membrane protein</fullName>
    </submittedName>
</protein>
<gene>
    <name evidence="7" type="ORF">JH395_02245</name>
    <name evidence="4" type="ORF">Lp19_2662</name>
    <name evidence="6" type="ORF">LPJSA22_02894</name>
    <name evidence="5" type="ORF">NAB2_0214</name>
    <name evidence="3" type="ORF">Nizo2260_1750</name>
</gene>
<accession>A0A0G9FBT3</accession>
<dbReference type="EMBL" id="LUXO01000004">
    <property type="protein sequence ID" value="KZV06346.1"/>
    <property type="molecule type" value="Genomic_DNA"/>
</dbReference>
<evidence type="ECO:0000313" key="12">
    <source>
        <dbReference type="Proteomes" id="UP000595466"/>
    </source>
</evidence>
<evidence type="ECO:0000313" key="7">
    <source>
        <dbReference type="EMBL" id="QQM61397.1"/>
    </source>
</evidence>
<dbReference type="AlphaFoldDB" id="A0A0G9FBT3"/>
<dbReference type="Proteomes" id="UP000076989">
    <property type="component" value="Unassembled WGS sequence"/>
</dbReference>
<proteinExistence type="predicted"/>
<reference evidence="7 12" key="3">
    <citation type="submission" date="2020-12" db="EMBL/GenBank/DDBJ databases">
        <title>Whole genome sequencing of Lactobacillus plantarum PC518.</title>
        <authorList>
            <person name="Guo Q."/>
        </authorList>
    </citation>
    <scope>NUCLEOTIDE SEQUENCE [LARGE SCALE GENOMIC DNA]</scope>
    <source>
        <strain evidence="7 12">PC518</strain>
    </source>
</reference>
<evidence type="ECO:0000313" key="8">
    <source>
        <dbReference type="Proteomes" id="UP000076872"/>
    </source>
</evidence>
<feature type="compositionally biased region" description="Low complexity" evidence="1">
    <location>
        <begin position="13"/>
        <end position="23"/>
    </location>
</feature>
<dbReference type="Pfam" id="PF06570">
    <property type="entry name" value="DUF1129"/>
    <property type="match status" value="1"/>
</dbReference>
<feature type="transmembrane region" description="Helical" evidence="2">
    <location>
        <begin position="209"/>
        <end position="230"/>
    </location>
</feature>
<evidence type="ECO:0000313" key="4">
    <source>
        <dbReference type="EMBL" id="KZU92959.1"/>
    </source>
</evidence>
<evidence type="ECO:0000256" key="2">
    <source>
        <dbReference type="SAM" id="Phobius"/>
    </source>
</evidence>
<reference evidence="8 9" key="1">
    <citation type="submission" date="2016-03" db="EMBL/GenBank/DDBJ databases">
        <title>Comparative genomics of 54 Lactobacillus plantarum strains reveals genomic uncoupling from niche constraints.</title>
        <authorList>
            <person name="Martino M.E."/>
        </authorList>
    </citation>
    <scope>NUCLEOTIDE SEQUENCE [LARGE SCALE GENOMIC DNA]</scope>
    <source>
        <strain evidence="4 9">19.1</strain>
        <strain evidence="5 8">NAB2</strain>
        <strain evidence="3 10">Nizo2260</strain>
    </source>
</reference>
<feature type="compositionally biased region" description="Basic and acidic residues" evidence="1">
    <location>
        <begin position="25"/>
        <end position="35"/>
    </location>
</feature>
<dbReference type="KEGG" id="lpb:SH83_13340"/>
<evidence type="ECO:0000256" key="1">
    <source>
        <dbReference type="SAM" id="MobiDB-lite"/>
    </source>
</evidence>
<evidence type="ECO:0000313" key="11">
    <source>
        <dbReference type="Proteomes" id="UP000094892"/>
    </source>
</evidence>
<dbReference type="EMBL" id="LUWI01000022">
    <property type="protein sequence ID" value="KZU03510.1"/>
    <property type="molecule type" value="Genomic_DNA"/>
</dbReference>
<dbReference type="Proteomes" id="UP000595466">
    <property type="component" value="Chromosome"/>
</dbReference>
<evidence type="ECO:0000313" key="5">
    <source>
        <dbReference type="EMBL" id="KZV06346.1"/>
    </source>
</evidence>
<dbReference type="GeneID" id="77216316"/>
<dbReference type="Proteomes" id="UP000076882">
    <property type="component" value="Unassembled WGS sequence"/>
</dbReference>
<feature type="transmembrane region" description="Helical" evidence="2">
    <location>
        <begin position="183"/>
        <end position="203"/>
    </location>
</feature>
<keyword evidence="2" id="KW-0472">Membrane</keyword>
<dbReference type="EMBL" id="CP066817">
    <property type="protein sequence ID" value="QQM61397.1"/>
    <property type="molecule type" value="Genomic_DNA"/>
</dbReference>
<dbReference type="SMR" id="A0A0G9FBT3"/>
<keyword evidence="2" id="KW-1133">Transmembrane helix</keyword>
<evidence type="ECO:0000313" key="10">
    <source>
        <dbReference type="Proteomes" id="UP000076989"/>
    </source>
</evidence>
<name>A0A0G9FBT3_LACPN</name>
<evidence type="ECO:0000313" key="9">
    <source>
        <dbReference type="Proteomes" id="UP000076882"/>
    </source>
</evidence>
<feature type="region of interest" description="Disordered" evidence="1">
    <location>
        <begin position="1"/>
        <end position="35"/>
    </location>
</feature>
<dbReference type="RefSeq" id="WP_003642428.1">
    <property type="nucleotide sequence ID" value="NZ_AP018405.1"/>
</dbReference>
<sequence length="241" mass="26609">MSESETSKTPRNAAAGAKQAQAAERPVHEATELTKRNAEYMRQMRKSLDATALSGEKKTAVLNEMTSTLLAEQGRGTTARQLYGTVQERTEEIVNPKKTPVERQKANYWVTALDNGLMLFMIFCLMYGIMGFIGTNATKNSAGANGITAILITSAIGGLGVAKLFEYLMPAKDGKKVSLWKKIAWSVLAIIVWMLVFTTMSMIQGPLNPVLPGIAYLIIAVVVFFARMWLKRRFNITTSMF</sequence>